<reference evidence="2 3" key="1">
    <citation type="submission" date="2016-07" db="EMBL/GenBank/DDBJ databases">
        <authorList>
            <consortium name="Pathogen Informatics"/>
        </authorList>
    </citation>
    <scope>NUCLEOTIDE SEQUENCE [LARGE SCALE GENOMIC DNA]</scope>
</reference>
<evidence type="ECO:0000313" key="3">
    <source>
        <dbReference type="Proteomes" id="UP000305196"/>
    </source>
</evidence>
<feature type="coiled-coil region" evidence="1">
    <location>
        <begin position="16"/>
        <end position="43"/>
    </location>
</feature>
<accession>A0A1G4EBL8</accession>
<dbReference type="VEuPathDB" id="PlasmoDB:PVPAM_000023000"/>
<dbReference type="VEuPathDB" id="PlasmoDB:PVW1_040006700"/>
<organism evidence="2 3">
    <name type="scientific">Plasmodium vivax</name>
    <name type="common">malaria parasite P. vivax</name>
    <dbReference type="NCBI Taxonomy" id="5855"/>
    <lineage>
        <taxon>Eukaryota</taxon>
        <taxon>Sar</taxon>
        <taxon>Alveolata</taxon>
        <taxon>Apicomplexa</taxon>
        <taxon>Aconoidasida</taxon>
        <taxon>Haemosporida</taxon>
        <taxon>Plasmodiidae</taxon>
        <taxon>Plasmodium</taxon>
        <taxon>Plasmodium (Plasmodium)</taxon>
    </lineage>
</organism>
<protein>
    <recommendedName>
        <fullName evidence="4">VIR protein</fullName>
    </recommendedName>
</protein>
<evidence type="ECO:0008006" key="4">
    <source>
        <dbReference type="Google" id="ProtNLM"/>
    </source>
</evidence>
<keyword evidence="1" id="KW-0175">Coiled coil</keyword>
<dbReference type="EMBL" id="FLYI01000027">
    <property type="protein sequence ID" value="SCA59755.1"/>
    <property type="molecule type" value="Genomic_DNA"/>
</dbReference>
<evidence type="ECO:0000313" key="2">
    <source>
        <dbReference type="EMBL" id="SCA59755.1"/>
    </source>
</evidence>
<dbReference type="Proteomes" id="UP000305196">
    <property type="component" value="Unassembled WGS sequence"/>
</dbReference>
<proteinExistence type="predicted"/>
<evidence type="ECO:0000256" key="1">
    <source>
        <dbReference type="SAM" id="Coils"/>
    </source>
</evidence>
<name>A0A1G4EBL8_PLAVI</name>
<sequence length="225" mass="27214">MYKFKTVFSDIKSIYEEDFQNNLEEYEERCSKVIQENTITENTFGTICKKCMKYLDYLEEKFYGYNQKTAQAMLYLYSWLYDNELYKENYSKKELNIYKDLIDKYNDGSSNLPQIFIEKIDVYLIDKLKEVYDLYYKFDKFKKEKECKTSHCKCAEECYISYNTYIQNCNNPDNADFCNGLEEFRAQYNNYMSNNYKCIGDYKYLPPAINFVYPNEFMDVSPIET</sequence>
<gene>
    <name evidence="2" type="ORF">PVC01_000023200</name>
</gene>
<dbReference type="AlphaFoldDB" id="A0A1G4EBL8"/>